<protein>
    <submittedName>
        <fullName evidence="1">Uncharacterized protein</fullName>
    </submittedName>
</protein>
<gene>
    <name evidence="1" type="ORF">JETT_0695</name>
</gene>
<evidence type="ECO:0000313" key="1">
    <source>
        <dbReference type="EMBL" id="TLD43012.1"/>
    </source>
</evidence>
<reference evidence="1 2" key="1">
    <citation type="submission" date="2019-04" db="EMBL/GenBank/DDBJ databases">
        <title>Genome of a novel bacterium Candidatus Jettenia ecosi reconstructed from metagenome of an anammox bioreactor.</title>
        <authorList>
            <person name="Mardanov A.V."/>
            <person name="Beletsky A.V."/>
            <person name="Ravin N.V."/>
            <person name="Botchkova E.A."/>
            <person name="Litti Y.V."/>
            <person name="Nozhevnikova A.N."/>
        </authorList>
    </citation>
    <scope>NUCLEOTIDE SEQUENCE [LARGE SCALE GENOMIC DNA]</scope>
    <source>
        <strain evidence="1">J2</strain>
    </source>
</reference>
<name>A0A533QEH6_9BACT</name>
<accession>A0A533QEH6</accession>
<dbReference type="AlphaFoldDB" id="A0A533QEH6"/>
<proteinExistence type="predicted"/>
<dbReference type="Proteomes" id="UP000319783">
    <property type="component" value="Unassembled WGS sequence"/>
</dbReference>
<dbReference type="EMBL" id="SULG01000009">
    <property type="protein sequence ID" value="TLD43012.1"/>
    <property type="molecule type" value="Genomic_DNA"/>
</dbReference>
<sequence>MINKEIITKSVSPKIAHQILSHQRLKSLQYHLLQHLKHLCDKIFYLTVFKIIAFYKYQSDEIQE</sequence>
<evidence type="ECO:0000313" key="2">
    <source>
        <dbReference type="Proteomes" id="UP000319783"/>
    </source>
</evidence>
<organism evidence="1 2">
    <name type="scientific">Candidatus Jettenia ecosi</name>
    <dbReference type="NCBI Taxonomy" id="2494326"/>
    <lineage>
        <taxon>Bacteria</taxon>
        <taxon>Pseudomonadati</taxon>
        <taxon>Planctomycetota</taxon>
        <taxon>Candidatus Brocadiia</taxon>
        <taxon>Candidatus Brocadiales</taxon>
        <taxon>Candidatus Brocadiaceae</taxon>
        <taxon>Candidatus Jettenia</taxon>
    </lineage>
</organism>
<comment type="caution">
    <text evidence="1">The sequence shown here is derived from an EMBL/GenBank/DDBJ whole genome shotgun (WGS) entry which is preliminary data.</text>
</comment>